<sequence>MEDRPGPRQDDPRDHFPEARGKVVPNGLRHGCSGFVSEWSRILYTRARKDPEAGGHSHSRTGMWE</sequence>
<feature type="region of interest" description="Disordered" evidence="1">
    <location>
        <begin position="1"/>
        <end position="24"/>
    </location>
</feature>
<evidence type="ECO:0000313" key="3">
    <source>
        <dbReference type="Proteomes" id="UP000623461"/>
    </source>
</evidence>
<organism evidence="2 3">
    <name type="scientific">Terrabacter tumescens</name>
    <dbReference type="NCBI Taxonomy" id="60443"/>
    <lineage>
        <taxon>Bacteria</taxon>
        <taxon>Bacillati</taxon>
        <taxon>Actinomycetota</taxon>
        <taxon>Actinomycetes</taxon>
        <taxon>Micrococcales</taxon>
        <taxon>Intrasporangiaceae</taxon>
        <taxon>Terrabacter</taxon>
    </lineage>
</organism>
<comment type="caution">
    <text evidence="2">The sequence shown here is derived from an EMBL/GenBank/DDBJ whole genome shotgun (WGS) entry which is preliminary data.</text>
</comment>
<reference evidence="3" key="1">
    <citation type="journal article" date="2019" name="Int. J. Syst. Evol. Microbiol.">
        <title>The Global Catalogue of Microorganisms (GCM) 10K type strain sequencing project: providing services to taxonomists for standard genome sequencing and annotation.</title>
        <authorList>
            <consortium name="The Broad Institute Genomics Platform"/>
            <consortium name="The Broad Institute Genome Sequencing Center for Infectious Disease"/>
            <person name="Wu L."/>
            <person name="Ma J."/>
        </authorList>
    </citation>
    <scope>NUCLEOTIDE SEQUENCE [LARGE SCALE GENOMIC DNA]</scope>
    <source>
        <strain evidence="3">JCM 1365</strain>
    </source>
</reference>
<dbReference type="EMBL" id="BMNZ01000001">
    <property type="protein sequence ID" value="GGM82970.1"/>
    <property type="molecule type" value="Genomic_DNA"/>
</dbReference>
<accession>A0ABQ2HIL5</accession>
<keyword evidence="3" id="KW-1185">Reference proteome</keyword>
<evidence type="ECO:0000313" key="2">
    <source>
        <dbReference type="EMBL" id="GGM82970.1"/>
    </source>
</evidence>
<protein>
    <submittedName>
        <fullName evidence="2">Uncharacterized protein</fullName>
    </submittedName>
</protein>
<dbReference type="Proteomes" id="UP000623461">
    <property type="component" value="Unassembled WGS sequence"/>
</dbReference>
<name>A0ABQ2HIL5_9MICO</name>
<gene>
    <name evidence="2" type="ORF">GCM10009721_04340</name>
</gene>
<feature type="compositionally biased region" description="Basic and acidic residues" evidence="1">
    <location>
        <begin position="1"/>
        <end position="21"/>
    </location>
</feature>
<evidence type="ECO:0000256" key="1">
    <source>
        <dbReference type="SAM" id="MobiDB-lite"/>
    </source>
</evidence>
<proteinExistence type="predicted"/>